<organism evidence="2 3">
    <name type="scientific">Gymnopilus junonius</name>
    <name type="common">Spectacular rustgill mushroom</name>
    <name type="synonym">Gymnopilus spectabilis subsp. junonius</name>
    <dbReference type="NCBI Taxonomy" id="109634"/>
    <lineage>
        <taxon>Eukaryota</taxon>
        <taxon>Fungi</taxon>
        <taxon>Dikarya</taxon>
        <taxon>Basidiomycota</taxon>
        <taxon>Agaricomycotina</taxon>
        <taxon>Agaricomycetes</taxon>
        <taxon>Agaricomycetidae</taxon>
        <taxon>Agaricales</taxon>
        <taxon>Agaricineae</taxon>
        <taxon>Hymenogastraceae</taxon>
        <taxon>Gymnopilus</taxon>
    </lineage>
</organism>
<feature type="binding site" evidence="1">
    <location>
        <position position="261"/>
    </location>
    <ligand>
        <name>Zn(2+)</name>
        <dbReference type="ChEBI" id="CHEBI:29105"/>
    </ligand>
</feature>
<dbReference type="GO" id="GO:0005886">
    <property type="term" value="C:plasma membrane"/>
    <property type="evidence" value="ECO:0007669"/>
    <property type="project" value="TreeGrafter"/>
</dbReference>
<dbReference type="GO" id="GO:0046872">
    <property type="term" value="F:metal ion binding"/>
    <property type="evidence" value="ECO:0007669"/>
    <property type="project" value="UniProtKB-KW"/>
</dbReference>
<dbReference type="GO" id="GO:0005975">
    <property type="term" value="P:carbohydrate metabolic process"/>
    <property type="evidence" value="ECO:0007669"/>
    <property type="project" value="InterPro"/>
</dbReference>
<evidence type="ECO:0000256" key="1">
    <source>
        <dbReference type="PIRSR" id="PIRSR607822-1"/>
    </source>
</evidence>
<name>A0A9P5NT65_GYMJU</name>
<proteinExistence type="predicted"/>
<dbReference type="InterPro" id="IPR007822">
    <property type="entry name" value="LANC-like"/>
</dbReference>
<feature type="binding site" evidence="1">
    <location>
        <position position="320"/>
    </location>
    <ligand>
        <name>Zn(2+)</name>
        <dbReference type="ChEBI" id="CHEBI:29105"/>
    </ligand>
</feature>
<dbReference type="OrthoDB" id="10257263at2759"/>
<dbReference type="PRINTS" id="PR01950">
    <property type="entry name" value="LANCSUPER"/>
</dbReference>
<dbReference type="Pfam" id="PF05147">
    <property type="entry name" value="LANC_like"/>
    <property type="match status" value="1"/>
</dbReference>
<accession>A0A9P5NT65</accession>
<keyword evidence="1" id="KW-0862">Zinc</keyword>
<dbReference type="CDD" id="cd04794">
    <property type="entry name" value="euk_LANCL"/>
    <property type="match status" value="1"/>
</dbReference>
<evidence type="ECO:0000313" key="3">
    <source>
        <dbReference type="Proteomes" id="UP000724874"/>
    </source>
</evidence>
<gene>
    <name evidence="2" type="ORF">CPB84DRAFT_1674366</name>
</gene>
<dbReference type="PANTHER" id="PTHR12736">
    <property type="entry name" value="LANC-LIKE PROTEIN"/>
    <property type="match status" value="1"/>
</dbReference>
<dbReference type="SUPFAM" id="SSF158745">
    <property type="entry name" value="LanC-like"/>
    <property type="match status" value="1"/>
</dbReference>
<sequence>MLGIAFMEYYLAEMALPIQDESLAPKSLTSLADEHLARVIRHRPGYAYSPTRLSFIESSIGIATLVLARGLWTSEESIINDWNAAKDYLETTIEQVLLEDSDVYSPRNKEDASEVLYGRAGLLYALLYLRKAIKGKPQQQITLLEGLTSDSNLARVVDSIVSRGKHGAFSLSSEFRPDDGPRLPPLMWTWHGKRYLGGGHGVAGILHILLKCPSTIIEKHLQDIFSTISWLIDCQDETGNWPSKCPTQRGVSAHNDLIQWCHGAPAMIILLSTALRIFQDYQQKLTATNSLERRIRRSIESGASLTYKNGLLRKGVGLCHGVAGSVYALVAASDALDTSSKKEFFTKAAHLAFLGTLHEDMTSSGEMSVPDHPLSLYEGLAGACCAWAEVLCRMNTNDSHRSHCGFPGFDDFATS</sequence>
<dbReference type="GO" id="GO:0031179">
    <property type="term" value="P:peptide modification"/>
    <property type="evidence" value="ECO:0007669"/>
    <property type="project" value="InterPro"/>
</dbReference>
<protein>
    <submittedName>
        <fullName evidence="2">Uncharacterized protein</fullName>
    </submittedName>
</protein>
<dbReference type="InterPro" id="IPR012341">
    <property type="entry name" value="6hp_glycosidase-like_sf"/>
</dbReference>
<keyword evidence="1" id="KW-0479">Metal-binding</keyword>
<dbReference type="EMBL" id="JADNYJ010000012">
    <property type="protein sequence ID" value="KAF8908178.1"/>
    <property type="molecule type" value="Genomic_DNA"/>
</dbReference>
<dbReference type="SMART" id="SM01260">
    <property type="entry name" value="LANC_like"/>
    <property type="match status" value="1"/>
</dbReference>
<keyword evidence="3" id="KW-1185">Reference proteome</keyword>
<dbReference type="AlphaFoldDB" id="A0A9P5NT65"/>
<comment type="caution">
    <text evidence="2">The sequence shown here is derived from an EMBL/GenBank/DDBJ whole genome shotgun (WGS) entry which is preliminary data.</text>
</comment>
<evidence type="ECO:0000313" key="2">
    <source>
        <dbReference type="EMBL" id="KAF8908178.1"/>
    </source>
</evidence>
<dbReference type="Proteomes" id="UP000724874">
    <property type="component" value="Unassembled WGS sequence"/>
</dbReference>
<dbReference type="PANTHER" id="PTHR12736:SF7">
    <property type="entry name" value="LANC-LIKE PROTEIN 3"/>
    <property type="match status" value="1"/>
</dbReference>
<reference evidence="2" key="1">
    <citation type="submission" date="2020-11" db="EMBL/GenBank/DDBJ databases">
        <authorList>
            <consortium name="DOE Joint Genome Institute"/>
            <person name="Ahrendt S."/>
            <person name="Riley R."/>
            <person name="Andreopoulos W."/>
            <person name="LaButti K."/>
            <person name="Pangilinan J."/>
            <person name="Ruiz-duenas F.J."/>
            <person name="Barrasa J.M."/>
            <person name="Sanchez-Garcia M."/>
            <person name="Camarero S."/>
            <person name="Miyauchi S."/>
            <person name="Serrano A."/>
            <person name="Linde D."/>
            <person name="Babiker R."/>
            <person name="Drula E."/>
            <person name="Ayuso-Fernandez I."/>
            <person name="Pacheco R."/>
            <person name="Padilla G."/>
            <person name="Ferreira P."/>
            <person name="Barriuso J."/>
            <person name="Kellner H."/>
            <person name="Castanera R."/>
            <person name="Alfaro M."/>
            <person name="Ramirez L."/>
            <person name="Pisabarro A.G."/>
            <person name="Kuo A."/>
            <person name="Tritt A."/>
            <person name="Lipzen A."/>
            <person name="He G."/>
            <person name="Yan M."/>
            <person name="Ng V."/>
            <person name="Cullen D."/>
            <person name="Martin F."/>
            <person name="Rosso M.-N."/>
            <person name="Henrissat B."/>
            <person name="Hibbett D."/>
            <person name="Martinez A.T."/>
            <person name="Grigoriev I.V."/>
        </authorList>
    </citation>
    <scope>NUCLEOTIDE SEQUENCE</scope>
    <source>
        <strain evidence="2">AH 44721</strain>
    </source>
</reference>
<feature type="binding site" evidence="1">
    <location>
        <position position="319"/>
    </location>
    <ligand>
        <name>Zn(2+)</name>
        <dbReference type="ChEBI" id="CHEBI:29105"/>
    </ligand>
</feature>
<dbReference type="Gene3D" id="1.50.10.10">
    <property type="match status" value="1"/>
</dbReference>